<evidence type="ECO:0000256" key="1">
    <source>
        <dbReference type="SAM" id="Coils"/>
    </source>
</evidence>
<evidence type="ECO:0000256" key="2">
    <source>
        <dbReference type="SAM" id="Phobius"/>
    </source>
</evidence>
<dbReference type="RefSeq" id="WP_004850460.1">
    <property type="nucleotide sequence ID" value="NZ_CABGLF010000021.1"/>
</dbReference>
<evidence type="ECO:0000313" key="3">
    <source>
        <dbReference type="EMBL" id="EWF88360.1"/>
    </source>
</evidence>
<proteinExistence type="predicted"/>
<feature type="transmembrane region" description="Helical" evidence="2">
    <location>
        <begin position="29"/>
        <end position="56"/>
    </location>
</feature>
<reference evidence="3 4" key="1">
    <citation type="submission" date="2014-01" db="EMBL/GenBank/DDBJ databases">
        <title>The Genome Sequence of Klebsiella oxytoca MGH 27.</title>
        <authorList>
            <consortium name="The Broad Institute Genomics Platform"/>
            <consortium name="The Broad Institute Genome Sequencing Center for Infectious Disease"/>
            <person name="Murphy C."/>
            <person name="Cosimi L."/>
            <person name="Cerqueira G."/>
            <person name="Feldgarden M."/>
            <person name="Earl A."/>
            <person name="Hung D."/>
            <person name="Onderdonk A.B."/>
            <person name="Ferraro M.J."/>
            <person name="Hooper D."/>
            <person name="Dekker J."/>
            <person name="O'Brien T."/>
            <person name="Huang S."/>
            <person name="Quan V."/>
            <person name="Ernst C."/>
            <person name="Delaney M."/>
            <person name="DuBois A."/>
            <person name="Kim D.S."/>
            <person name="Young S.K."/>
            <person name="Zeng Q."/>
            <person name="Gargeya S."/>
            <person name="Fitzgerald M."/>
            <person name="Abouelleil A."/>
            <person name="Alvarado L."/>
            <person name="Berlin A.M."/>
            <person name="Chapman S.B."/>
            <person name="Gainer-Dewar J."/>
            <person name="Goldberg J."/>
            <person name="Gnerre S."/>
            <person name="Griggs A."/>
            <person name="Gujja S."/>
            <person name="Hansen M."/>
            <person name="Howarth C."/>
            <person name="Imamovic A."/>
            <person name="Ireland A."/>
            <person name="Larimer J."/>
            <person name="McCowan C."/>
            <person name="Murphy C."/>
            <person name="Pearson M."/>
            <person name="Poon T.W."/>
            <person name="Priest M."/>
            <person name="Roberts A."/>
            <person name="Saif S."/>
            <person name="Shea T."/>
            <person name="Sykes S."/>
            <person name="Wortman J."/>
            <person name="Nusbaum C."/>
            <person name="Birren B."/>
        </authorList>
    </citation>
    <scope>NUCLEOTIDE SEQUENCE [LARGE SCALE GENOMIC DNA]</scope>
    <source>
        <strain evidence="3 4">MGH 27</strain>
    </source>
</reference>
<dbReference type="EMBL" id="JCNZ01000009">
    <property type="protein sequence ID" value="EWF88360.1"/>
    <property type="molecule type" value="Genomic_DNA"/>
</dbReference>
<evidence type="ECO:0000313" key="4">
    <source>
        <dbReference type="Proteomes" id="UP000020202"/>
    </source>
</evidence>
<keyword evidence="2" id="KW-1133">Transmembrane helix</keyword>
<protein>
    <recommendedName>
        <fullName evidence="5">Transmembrane protein</fullName>
    </recommendedName>
</protein>
<dbReference type="AlphaFoldDB" id="A0A7H5A815"/>
<comment type="caution">
    <text evidence="3">The sequence shown here is derived from an EMBL/GenBank/DDBJ whole genome shotgun (WGS) entry which is preliminary data.</text>
</comment>
<sequence>MTNIYDSTNISSQEAARHLPAAAANSASAVSWGAIFAGAAAAASLALMLLMLGAGLGLTSISPWENQGLAAGTVGIAAIAWLTFTQIVASGMGGYLAGRLRTKWVDTHTNEIYFRDTAHGFLTWAVALLVSAVLLTTTISSLIGGSAKIVGSVAGGATATAVNNAGEGSSMLSKSSMEYFTRSLFRASGSTPAGNSNASGNDAMVMNQPVPPKAESPAQLAEVTGIFANSIYSGALPQDDLTYVAQLVSQNTGISQQEAEQRVQAVYDKAQANLKEAKDKAQQAADAARKTTSYVTLWSFISLLIGAFVASLCATYGGRQRDL</sequence>
<name>A0A7H5A815_9ENTR</name>
<keyword evidence="2" id="KW-0472">Membrane</keyword>
<keyword evidence="1" id="KW-0175">Coiled coil</keyword>
<gene>
    <name evidence="3" type="ORF">L373_03541</name>
</gene>
<feature type="transmembrane region" description="Helical" evidence="2">
    <location>
        <begin position="68"/>
        <end position="89"/>
    </location>
</feature>
<feature type="transmembrane region" description="Helical" evidence="2">
    <location>
        <begin position="121"/>
        <end position="143"/>
    </location>
</feature>
<evidence type="ECO:0008006" key="5">
    <source>
        <dbReference type="Google" id="ProtNLM"/>
    </source>
</evidence>
<keyword evidence="2" id="KW-0812">Transmembrane</keyword>
<organism evidence="3 4">
    <name type="scientific">Klebsiella michiganensis</name>
    <dbReference type="NCBI Taxonomy" id="1134687"/>
    <lineage>
        <taxon>Bacteria</taxon>
        <taxon>Pseudomonadati</taxon>
        <taxon>Pseudomonadota</taxon>
        <taxon>Gammaproteobacteria</taxon>
        <taxon>Enterobacterales</taxon>
        <taxon>Enterobacteriaceae</taxon>
        <taxon>Klebsiella/Raoultella group</taxon>
        <taxon>Klebsiella</taxon>
    </lineage>
</organism>
<dbReference type="Proteomes" id="UP000020202">
    <property type="component" value="Unassembled WGS sequence"/>
</dbReference>
<accession>A0A7H5A815</accession>
<feature type="coiled-coil region" evidence="1">
    <location>
        <begin position="260"/>
        <end position="291"/>
    </location>
</feature>
<feature type="transmembrane region" description="Helical" evidence="2">
    <location>
        <begin position="297"/>
        <end position="317"/>
    </location>
</feature>